<dbReference type="InterPro" id="IPR021860">
    <property type="entry name" value="Peptidase_S12_Pab87-rel_C"/>
</dbReference>
<organism evidence="4 5">
    <name type="scientific">Flaviramulus basaltis</name>
    <dbReference type="NCBI Taxonomy" id="369401"/>
    <lineage>
        <taxon>Bacteria</taxon>
        <taxon>Pseudomonadati</taxon>
        <taxon>Bacteroidota</taxon>
        <taxon>Flavobacteriia</taxon>
        <taxon>Flavobacteriales</taxon>
        <taxon>Flavobacteriaceae</taxon>
        <taxon>Flaviramulus</taxon>
    </lineage>
</organism>
<dbReference type="InterPro" id="IPR050491">
    <property type="entry name" value="AmpC-like"/>
</dbReference>
<sequence length="543" mass="61369">MKKLLFTSLFFFLITLVQAQNLESKIDQLLEAKYKPNEPGATALVYKNGKVIYRKAFGNSNLELDVPMKPENIFEIGSITKQFTSVSILMLVEQGKLNLDDEITKFIPDYPTHGKTITIHHLLTHTSGIKSYTSMNLMKIARTDMSPTELIDYFKNEPMDFDPGESYRYNNSGYILLGYIIEKISGKSYADFIDENIFKKLGMYSSHYGSNKTIIKNRAYGYQNQNNTYTNADYISLTLPYAAGSLMSNVDDMLKWQQAVNSNTLISKSSLEKAYTNYTLNNGEKLNYGYGWSLNAINDIPTIEHGGGIFGYTTMGVNVPSKNVYVIVLTNCDCNSPTDLAIKIAALAIGKPYSETENTISLTNSQLQQWVGNYEFEDGALRSVTLEDDQLFSQRDGSSKFKIFPISANEFSFDNSLSKYVFSINNDKKEVVFKNRIDISKGFETDKKVQSEKESIEFDAAILKQYIGVYTLQPGFNIEITTEENKIFAQATGQSRFEIFGEGTDKFFFKVVVASIKFIKDENDKVKSLILYQGGQEMEAKKN</sequence>
<dbReference type="OrthoDB" id="9793489at2"/>
<feature type="chain" id="PRO_5012656540" evidence="1">
    <location>
        <begin position="20"/>
        <end position="543"/>
    </location>
</feature>
<dbReference type="RefSeq" id="WP_072401989.1">
    <property type="nucleotide sequence ID" value="NZ_FPKV01000002.1"/>
</dbReference>
<evidence type="ECO:0000313" key="5">
    <source>
        <dbReference type="Proteomes" id="UP000182544"/>
    </source>
</evidence>
<name>A0A1K2IJR4_9FLAO</name>
<dbReference type="PANTHER" id="PTHR46825:SF9">
    <property type="entry name" value="BETA-LACTAMASE-RELATED DOMAIN-CONTAINING PROTEIN"/>
    <property type="match status" value="1"/>
</dbReference>
<feature type="signal peptide" evidence="1">
    <location>
        <begin position="1"/>
        <end position="19"/>
    </location>
</feature>
<dbReference type="Pfam" id="PF11954">
    <property type="entry name" value="DUF3471"/>
    <property type="match status" value="1"/>
</dbReference>
<dbReference type="Proteomes" id="UP000182544">
    <property type="component" value="Unassembled WGS sequence"/>
</dbReference>
<dbReference type="Pfam" id="PF00144">
    <property type="entry name" value="Beta-lactamase"/>
    <property type="match status" value="1"/>
</dbReference>
<keyword evidence="5" id="KW-1185">Reference proteome</keyword>
<proteinExistence type="predicted"/>
<dbReference type="SUPFAM" id="SSF56601">
    <property type="entry name" value="beta-lactamase/transpeptidase-like"/>
    <property type="match status" value="1"/>
</dbReference>
<dbReference type="PANTHER" id="PTHR46825">
    <property type="entry name" value="D-ALANYL-D-ALANINE-CARBOXYPEPTIDASE/ENDOPEPTIDASE AMPH"/>
    <property type="match status" value="1"/>
</dbReference>
<dbReference type="STRING" id="369401.SAMN05428642_102838"/>
<feature type="domain" description="Beta-lactamase-related" evidence="2">
    <location>
        <begin position="29"/>
        <end position="335"/>
    </location>
</feature>
<accession>A0A1K2IJR4</accession>
<protein>
    <submittedName>
        <fullName evidence="4">CubicO group peptidase, beta-lactamase class C family</fullName>
    </submittedName>
</protein>
<evidence type="ECO:0000256" key="1">
    <source>
        <dbReference type="SAM" id="SignalP"/>
    </source>
</evidence>
<keyword evidence="1" id="KW-0732">Signal</keyword>
<feature type="domain" description="Peptidase S12 Pab87-related C-terminal" evidence="3">
    <location>
        <begin position="456"/>
        <end position="537"/>
    </location>
</feature>
<dbReference type="EMBL" id="FPKV01000002">
    <property type="protein sequence ID" value="SFZ92631.1"/>
    <property type="molecule type" value="Genomic_DNA"/>
</dbReference>
<reference evidence="4 5" key="1">
    <citation type="submission" date="2016-10" db="EMBL/GenBank/DDBJ databases">
        <authorList>
            <person name="de Groot N.N."/>
        </authorList>
    </citation>
    <scope>NUCLEOTIDE SEQUENCE [LARGE SCALE GENOMIC DNA]</scope>
    <source>
        <strain evidence="4 5">DSM 18180</strain>
    </source>
</reference>
<dbReference type="InterPro" id="IPR001466">
    <property type="entry name" value="Beta-lactam-related"/>
</dbReference>
<gene>
    <name evidence="4" type="ORF">SAMN05428642_102838</name>
</gene>
<evidence type="ECO:0000259" key="2">
    <source>
        <dbReference type="Pfam" id="PF00144"/>
    </source>
</evidence>
<dbReference type="Gene3D" id="3.40.710.10">
    <property type="entry name" value="DD-peptidase/beta-lactamase superfamily"/>
    <property type="match status" value="1"/>
</dbReference>
<evidence type="ECO:0000313" key="4">
    <source>
        <dbReference type="EMBL" id="SFZ92631.1"/>
    </source>
</evidence>
<dbReference type="InterPro" id="IPR012338">
    <property type="entry name" value="Beta-lactam/transpept-like"/>
</dbReference>
<evidence type="ECO:0000259" key="3">
    <source>
        <dbReference type="Pfam" id="PF11954"/>
    </source>
</evidence>
<dbReference type="AlphaFoldDB" id="A0A1K2IJR4"/>